<reference evidence="1 2" key="1">
    <citation type="journal article" date="2010" name="Nature">
        <title>Perigord black truffle genome uncovers evolutionary origins and mechanisms of symbiosis.</title>
        <authorList>
            <person name="Martin F."/>
            <person name="Kohler A."/>
            <person name="Murat C."/>
            <person name="Balestrini R."/>
            <person name="Coutinho P.M."/>
            <person name="Jaillon O."/>
            <person name="Montanini B."/>
            <person name="Morin E."/>
            <person name="Noel B."/>
            <person name="Percudani R."/>
            <person name="Porcel B."/>
            <person name="Rubini A."/>
            <person name="Amicucci A."/>
            <person name="Amselem J."/>
            <person name="Anthouard V."/>
            <person name="Arcioni S."/>
            <person name="Artiguenave F."/>
            <person name="Aury J.M."/>
            <person name="Ballario P."/>
            <person name="Bolchi A."/>
            <person name="Brenna A."/>
            <person name="Brun A."/>
            <person name="Buee M."/>
            <person name="Cantarel B."/>
            <person name="Chevalier G."/>
            <person name="Couloux A."/>
            <person name="Da Silva C."/>
            <person name="Denoeud F."/>
            <person name="Duplessis S."/>
            <person name="Ghignone S."/>
            <person name="Hilselberger B."/>
            <person name="Iotti M."/>
            <person name="Marcais B."/>
            <person name="Mello A."/>
            <person name="Miranda M."/>
            <person name="Pacioni G."/>
            <person name="Quesneville H."/>
            <person name="Riccioni C."/>
            <person name="Ruotolo R."/>
            <person name="Splivallo R."/>
            <person name="Stocchi V."/>
            <person name="Tisserant E."/>
            <person name="Viscomi A.R."/>
            <person name="Zambonelli A."/>
            <person name="Zampieri E."/>
            <person name="Henrissat B."/>
            <person name="Lebrun M.H."/>
            <person name="Paolocci F."/>
            <person name="Bonfante P."/>
            <person name="Ottonello S."/>
            <person name="Wincker P."/>
        </authorList>
    </citation>
    <scope>NUCLEOTIDE SEQUENCE [LARGE SCALE GENOMIC DNA]</scope>
    <source>
        <strain evidence="1 2">Mel28</strain>
    </source>
</reference>
<dbReference type="InParanoid" id="D5GEA5"/>
<dbReference type="AlphaFoldDB" id="D5GEA5"/>
<keyword evidence="2" id="KW-1185">Reference proteome</keyword>
<name>D5GEA5_TUBMM</name>
<dbReference type="EMBL" id="FN430170">
    <property type="protein sequence ID" value="CAZ82848.1"/>
    <property type="molecule type" value="Genomic_DNA"/>
</dbReference>
<sequence>METAMMIVVVTRGLGRNASFAGRGM</sequence>
<protein>
    <submittedName>
        <fullName evidence="1">(Perigord truffle) hypothetical protein</fullName>
    </submittedName>
</protein>
<accession>D5GEA5</accession>
<gene>
    <name evidence="1" type="ORF">GSTUM_00001199001</name>
</gene>
<evidence type="ECO:0000313" key="2">
    <source>
        <dbReference type="Proteomes" id="UP000006911"/>
    </source>
</evidence>
<proteinExistence type="predicted"/>
<dbReference type="KEGG" id="tml:GSTUM_00001199001"/>
<dbReference type="HOGENOM" id="CLU_3419474_0_0_1"/>
<dbReference type="Proteomes" id="UP000006911">
    <property type="component" value="Unassembled WGS sequence"/>
</dbReference>
<organism evidence="1 2">
    <name type="scientific">Tuber melanosporum (strain Mel28)</name>
    <name type="common">Perigord black truffle</name>
    <dbReference type="NCBI Taxonomy" id="656061"/>
    <lineage>
        <taxon>Eukaryota</taxon>
        <taxon>Fungi</taxon>
        <taxon>Dikarya</taxon>
        <taxon>Ascomycota</taxon>
        <taxon>Pezizomycotina</taxon>
        <taxon>Pezizomycetes</taxon>
        <taxon>Pezizales</taxon>
        <taxon>Tuberaceae</taxon>
        <taxon>Tuber</taxon>
    </lineage>
</organism>
<evidence type="ECO:0000313" key="1">
    <source>
        <dbReference type="EMBL" id="CAZ82848.1"/>
    </source>
</evidence>